<accession>W1PBQ2</accession>
<proteinExistence type="predicted"/>
<dbReference type="Gramene" id="ERN04465">
    <property type="protein sequence ID" value="ERN04465"/>
    <property type="gene ID" value="AMTR_s01104p00010320"/>
</dbReference>
<keyword evidence="3" id="KW-1185">Reference proteome</keyword>
<protein>
    <submittedName>
        <fullName evidence="2">Uncharacterized protein</fullName>
    </submittedName>
</protein>
<evidence type="ECO:0000313" key="2">
    <source>
        <dbReference type="EMBL" id="ERN04465.1"/>
    </source>
</evidence>
<dbReference type="HOGENOM" id="CLU_133472_0_0_1"/>
<name>W1PBQ2_AMBTC</name>
<dbReference type="AlphaFoldDB" id="W1PBQ2"/>
<dbReference type="EMBL" id="KI394253">
    <property type="protein sequence ID" value="ERN04465.1"/>
    <property type="molecule type" value="Genomic_DNA"/>
</dbReference>
<organism evidence="2 3">
    <name type="scientific">Amborella trichopoda</name>
    <dbReference type="NCBI Taxonomy" id="13333"/>
    <lineage>
        <taxon>Eukaryota</taxon>
        <taxon>Viridiplantae</taxon>
        <taxon>Streptophyta</taxon>
        <taxon>Embryophyta</taxon>
        <taxon>Tracheophyta</taxon>
        <taxon>Spermatophyta</taxon>
        <taxon>Magnoliopsida</taxon>
        <taxon>Amborellales</taxon>
        <taxon>Amborellaceae</taxon>
        <taxon>Amborella</taxon>
    </lineage>
</organism>
<reference evidence="3" key="1">
    <citation type="journal article" date="2013" name="Science">
        <title>The Amborella genome and the evolution of flowering plants.</title>
        <authorList>
            <consortium name="Amborella Genome Project"/>
        </authorList>
    </citation>
    <scope>NUCLEOTIDE SEQUENCE [LARGE SCALE GENOMIC DNA]</scope>
</reference>
<sequence length="171" mass="19691">MFHTDLADEWVSPKVPILNQESLEESIADMNDNNYIPATNEGNMVEAAEVMEEDDDDFKESIDEDDDNDDGEMRDDWLEPTIIECEVSQGTRTSILEKEGLRLVHEEVERARHSNYTPRQRRTGRRCYRLISQDDYNNDEGQITSQGGVNHEQFQSLGDYGLRTSQCSILI</sequence>
<gene>
    <name evidence="2" type="ORF">AMTR_s01104p00010320</name>
</gene>
<feature type="region of interest" description="Disordered" evidence="1">
    <location>
        <begin position="52"/>
        <end position="75"/>
    </location>
</feature>
<feature type="compositionally biased region" description="Acidic residues" evidence="1">
    <location>
        <begin position="52"/>
        <end position="73"/>
    </location>
</feature>
<dbReference type="Proteomes" id="UP000017836">
    <property type="component" value="Unassembled WGS sequence"/>
</dbReference>
<evidence type="ECO:0000313" key="3">
    <source>
        <dbReference type="Proteomes" id="UP000017836"/>
    </source>
</evidence>
<evidence type="ECO:0000256" key="1">
    <source>
        <dbReference type="SAM" id="MobiDB-lite"/>
    </source>
</evidence>